<keyword evidence="4" id="KW-0998">Cell outer membrane</keyword>
<feature type="domain" description="RagB/SusD" evidence="5">
    <location>
        <begin position="345"/>
        <end position="420"/>
    </location>
</feature>
<evidence type="ECO:0000256" key="3">
    <source>
        <dbReference type="ARBA" id="ARBA00023136"/>
    </source>
</evidence>
<evidence type="ECO:0000259" key="5">
    <source>
        <dbReference type="Pfam" id="PF07980"/>
    </source>
</evidence>
<name>A0A382D9A6_9ZZZZ</name>
<reference evidence="6" key="1">
    <citation type="submission" date="2018-05" db="EMBL/GenBank/DDBJ databases">
        <authorList>
            <person name="Lanie J.A."/>
            <person name="Ng W.-L."/>
            <person name="Kazmierczak K.M."/>
            <person name="Andrzejewski T.M."/>
            <person name="Davidsen T.M."/>
            <person name="Wayne K.J."/>
            <person name="Tettelin H."/>
            <person name="Glass J.I."/>
            <person name="Rusch D."/>
            <person name="Podicherti R."/>
            <person name="Tsui H.-C.T."/>
            <person name="Winkler M.E."/>
        </authorList>
    </citation>
    <scope>NUCLEOTIDE SEQUENCE</scope>
</reference>
<dbReference type="GO" id="GO:0009279">
    <property type="term" value="C:cell outer membrane"/>
    <property type="evidence" value="ECO:0007669"/>
    <property type="project" value="UniProtKB-SubCell"/>
</dbReference>
<organism evidence="6">
    <name type="scientific">marine metagenome</name>
    <dbReference type="NCBI Taxonomy" id="408172"/>
    <lineage>
        <taxon>unclassified sequences</taxon>
        <taxon>metagenomes</taxon>
        <taxon>ecological metagenomes</taxon>
    </lineage>
</organism>
<gene>
    <name evidence="6" type="ORF">METZ01_LOCUS187930</name>
</gene>
<dbReference type="Gene3D" id="1.25.40.390">
    <property type="match status" value="1"/>
</dbReference>
<evidence type="ECO:0000256" key="4">
    <source>
        <dbReference type="ARBA" id="ARBA00023237"/>
    </source>
</evidence>
<dbReference type="Pfam" id="PF07980">
    <property type="entry name" value="SusD_RagB"/>
    <property type="match status" value="1"/>
</dbReference>
<comment type="subcellular location">
    <subcellularLocation>
        <location evidence="1">Cell outer membrane</location>
    </subcellularLocation>
</comment>
<dbReference type="SUPFAM" id="SSF48452">
    <property type="entry name" value="TPR-like"/>
    <property type="match status" value="1"/>
</dbReference>
<sequence>MRLLTSDETTEGPVMNSVIKTVLGSRRVSTLVALSLAFGLVGCDTGELLQVDLPGNVTAGDIENPFLAATVRVSAIGDFEWAWDEYVDFAAGHSDEYVQSSGNFTGRRLQLRDIPGDLPQYQDNIFGRLHRARFMLEEHFSRLATFSDSEVPNRIQYQAEMRTYGGFIYVAFGEGFCGTPLNGDGVVRTPDQLLQIAIDQFTEAIPLARAAGGARGQALEQAALIGRARAYLDLDQYASAIADAQAIADDPSLDFYATREYGENRRANSMANRNELDTNQQSTVAPSYRDVQWKGVSDPRVNATNTGLIGHDNATIVWRHDKTPETFTAGASQDVIIASSREAKLFIAEASALSNDLTTAIGILNDFHTAAGIPSVDATDLPTQEDVVRHVIEERRRELYVEGGHRQRDHLRWRGTQYNIPYLGEAGSDHPNGIDDQGQIYGSTTCFVVAQNEQLG</sequence>
<protein>
    <recommendedName>
        <fullName evidence="5">RagB/SusD domain-containing protein</fullName>
    </recommendedName>
</protein>
<proteinExistence type="predicted"/>
<dbReference type="EMBL" id="UINC01038283">
    <property type="protein sequence ID" value="SVB35076.1"/>
    <property type="molecule type" value="Genomic_DNA"/>
</dbReference>
<evidence type="ECO:0000256" key="1">
    <source>
        <dbReference type="ARBA" id="ARBA00004442"/>
    </source>
</evidence>
<accession>A0A382D9A6</accession>
<dbReference type="InterPro" id="IPR012944">
    <property type="entry name" value="SusD_RagB_dom"/>
</dbReference>
<dbReference type="InterPro" id="IPR011990">
    <property type="entry name" value="TPR-like_helical_dom_sf"/>
</dbReference>
<evidence type="ECO:0000256" key="2">
    <source>
        <dbReference type="ARBA" id="ARBA00022729"/>
    </source>
</evidence>
<keyword evidence="3" id="KW-0472">Membrane</keyword>
<keyword evidence="2" id="KW-0732">Signal</keyword>
<dbReference type="AlphaFoldDB" id="A0A382D9A6"/>
<evidence type="ECO:0000313" key="6">
    <source>
        <dbReference type="EMBL" id="SVB35076.1"/>
    </source>
</evidence>